<evidence type="ECO:0000256" key="2">
    <source>
        <dbReference type="ARBA" id="ARBA00022679"/>
    </source>
</evidence>
<evidence type="ECO:0000259" key="4">
    <source>
        <dbReference type="Pfam" id="PF00156"/>
    </source>
</evidence>
<gene>
    <name evidence="5" type="ORF">YASMINEVIRUS_363</name>
</gene>
<name>A0A5K0U7Y1_9VIRU</name>
<evidence type="ECO:0000313" key="6">
    <source>
        <dbReference type="Proteomes" id="UP000594342"/>
    </source>
</evidence>
<evidence type="ECO:0000256" key="3">
    <source>
        <dbReference type="SAM" id="MobiDB-lite"/>
    </source>
</evidence>
<dbReference type="Proteomes" id="UP000594342">
    <property type="component" value="Unassembled WGS sequence"/>
</dbReference>
<dbReference type="GO" id="GO:0016757">
    <property type="term" value="F:glycosyltransferase activity"/>
    <property type="evidence" value="ECO:0007669"/>
    <property type="project" value="UniProtKB-KW"/>
</dbReference>
<feature type="compositionally biased region" description="Basic and acidic residues" evidence="3">
    <location>
        <begin position="12"/>
        <end position="21"/>
    </location>
</feature>
<feature type="compositionally biased region" description="Polar residues" evidence="3">
    <location>
        <begin position="1"/>
        <end position="11"/>
    </location>
</feature>
<dbReference type="EMBL" id="UPSH01000001">
    <property type="protein sequence ID" value="VBB17900.1"/>
    <property type="molecule type" value="Genomic_DNA"/>
</dbReference>
<organism evidence="5 6">
    <name type="scientific">Yasminevirus sp. GU-2018</name>
    <dbReference type="NCBI Taxonomy" id="2420051"/>
    <lineage>
        <taxon>Viruses</taxon>
        <taxon>Varidnaviria</taxon>
        <taxon>Bamfordvirae</taxon>
        <taxon>Nucleocytoviricota</taxon>
        <taxon>Megaviricetes</taxon>
        <taxon>Imitervirales</taxon>
        <taxon>Mimiviridae</taxon>
        <taxon>Klosneuvirinae</taxon>
        <taxon>Yasminevirus</taxon>
        <taxon>Yasminevirus saudimassiliense</taxon>
    </lineage>
</organism>
<dbReference type="SUPFAM" id="SSF53271">
    <property type="entry name" value="PRTase-like"/>
    <property type="match status" value="1"/>
</dbReference>
<dbReference type="PANTHER" id="PTHR43363">
    <property type="entry name" value="HYPOXANTHINE PHOSPHORIBOSYLTRANSFERASE"/>
    <property type="match status" value="1"/>
</dbReference>
<dbReference type="CDD" id="cd06223">
    <property type="entry name" value="PRTases_typeI"/>
    <property type="match status" value="1"/>
</dbReference>
<sequence>MSTSTSASTFEVSHESHETQESHQSQPVFHNVSAEELQLFSLELAKKVYDSGFRPTFIIALWRGGTTTAMAVHEYFKFKDCDSDHIAVRTSSYVGTQQQKEIRVHGLGYIVEKANATDSVLIVDDIFDTGRSVAKVIEMMRERMRLNTPSNIRVATVFYKPLRTKVNFKPDYHCVETDDWVVFPHELEGLSKEQILKLKGERVYKLLME</sequence>
<comment type="caution">
    <text evidence="5">The sequence shown here is derived from an EMBL/GenBank/DDBJ whole genome shotgun (WGS) entry which is preliminary data.</text>
</comment>
<keyword evidence="1 5" id="KW-0328">Glycosyltransferase</keyword>
<keyword evidence="2 5" id="KW-0808">Transferase</keyword>
<feature type="domain" description="Phosphoribosyltransferase" evidence="4">
    <location>
        <begin position="43"/>
        <end position="186"/>
    </location>
</feature>
<keyword evidence="6" id="KW-1185">Reference proteome</keyword>
<dbReference type="PANTHER" id="PTHR43363:SF1">
    <property type="entry name" value="HYPOXANTHINE-GUANINE PHOSPHORIBOSYLTRANSFERASE"/>
    <property type="match status" value="1"/>
</dbReference>
<feature type="region of interest" description="Disordered" evidence="3">
    <location>
        <begin position="1"/>
        <end position="26"/>
    </location>
</feature>
<proteinExistence type="predicted"/>
<accession>A0A5K0U7Y1</accession>
<evidence type="ECO:0000313" key="5">
    <source>
        <dbReference type="EMBL" id="VBB17900.1"/>
    </source>
</evidence>
<dbReference type="InterPro" id="IPR000836">
    <property type="entry name" value="PRTase_dom"/>
</dbReference>
<evidence type="ECO:0000256" key="1">
    <source>
        <dbReference type="ARBA" id="ARBA00022676"/>
    </source>
</evidence>
<reference evidence="5 6" key="1">
    <citation type="submission" date="2018-10" db="EMBL/GenBank/DDBJ databases">
        <authorList>
            <consortium name="IHU Genomes"/>
        </authorList>
    </citation>
    <scope>NUCLEOTIDE SEQUENCE [LARGE SCALE GENOMIC DNA]</scope>
    <source>
        <strain evidence="5 6">A1</strain>
    </source>
</reference>
<dbReference type="InterPro" id="IPR029057">
    <property type="entry name" value="PRTase-like"/>
</dbReference>
<dbReference type="Pfam" id="PF00156">
    <property type="entry name" value="Pribosyltran"/>
    <property type="match status" value="1"/>
</dbReference>
<dbReference type="Gene3D" id="3.40.50.2020">
    <property type="match status" value="1"/>
</dbReference>
<protein>
    <submittedName>
        <fullName evidence="5">Hypoxanthine phosphoribosyltransferase</fullName>
    </submittedName>
</protein>